<sequence>MTTTSTDFLNLKLGKSTIGQNLLIARERGDVVLHEDDTWELSRPVQLNETWVVGPIRTPFPCGKLLGFLFRQAYGRAAVPVGCRHCFKVQIRPANLEQLIATQKIAHDLPYAYKAGASLNARYQAGPYRVLFHLDGLQNAREAYQQVLEKVLDTPELGASVSVSIKRGCSEYEVHCGPSSEFTFSDDLAAAELELLKRLRQPAPPKPKQHTLTMMNWMQVAYQLGDESYKKFTQGRPLYPEPVCYSAKP</sequence>
<dbReference type="AlphaFoldDB" id="A0A2T6GLY3"/>
<reference evidence="1 2" key="1">
    <citation type="submission" date="2018-03" db="EMBL/GenBank/DDBJ databases">
        <title>Draft genome sequence of the plant growth promoting rhizobacterium Pseudomonas protegens strain BNJ-SS-45 isolated from wheat (Triticum aestivum) rhizosphere.</title>
        <authorList>
            <person name="Bajpai A."/>
            <person name="Shende K."/>
            <person name="Meena N."/>
            <person name="Upadhyayula S.R."/>
            <person name="Suravajhala P."/>
            <person name="Medicherla K.M."/>
            <person name="Johri B.N."/>
        </authorList>
    </citation>
    <scope>NUCLEOTIDE SEQUENCE [LARGE SCALE GENOMIC DNA]</scope>
    <source>
        <strain evidence="1 2">BNJ-SS-45</strain>
    </source>
</reference>
<evidence type="ECO:0000313" key="1">
    <source>
        <dbReference type="EMBL" id="PUA45156.1"/>
    </source>
</evidence>
<organism evidence="1 2">
    <name type="scientific">Pseudomonas protegens</name>
    <dbReference type="NCBI Taxonomy" id="380021"/>
    <lineage>
        <taxon>Bacteria</taxon>
        <taxon>Pseudomonadati</taxon>
        <taxon>Pseudomonadota</taxon>
        <taxon>Gammaproteobacteria</taxon>
        <taxon>Pseudomonadales</taxon>
        <taxon>Pseudomonadaceae</taxon>
        <taxon>Pseudomonas</taxon>
    </lineage>
</organism>
<comment type="caution">
    <text evidence="1">The sequence shown here is derived from an EMBL/GenBank/DDBJ whole genome shotgun (WGS) entry which is preliminary data.</text>
</comment>
<protein>
    <submittedName>
        <fullName evidence="1">Uncharacterized protein</fullName>
    </submittedName>
</protein>
<accession>A0A2T6GLY3</accession>
<name>A0A2T6GLY3_9PSED</name>
<dbReference type="Proteomes" id="UP000244178">
    <property type="component" value="Unassembled WGS sequence"/>
</dbReference>
<dbReference type="RefSeq" id="WP_060837454.1">
    <property type="nucleotide sequence ID" value="NZ_PIZE01000001.1"/>
</dbReference>
<gene>
    <name evidence="1" type="ORF">C5U62_06560</name>
</gene>
<evidence type="ECO:0000313" key="2">
    <source>
        <dbReference type="Proteomes" id="UP000244178"/>
    </source>
</evidence>
<dbReference type="EMBL" id="PYJM01000002">
    <property type="protein sequence ID" value="PUA45156.1"/>
    <property type="molecule type" value="Genomic_DNA"/>
</dbReference>
<proteinExistence type="predicted"/>